<keyword evidence="2" id="KW-1185">Reference proteome</keyword>
<dbReference type="Proteomes" id="UP000188388">
    <property type="component" value="Unassembled WGS sequence"/>
</dbReference>
<evidence type="ECO:0000313" key="1">
    <source>
        <dbReference type="EMBL" id="SIT55753.1"/>
    </source>
</evidence>
<sequence>MKNLAPDNFTQTIRSINQLDDRVHIIHAGFLRICYTSISVAIRKHQ</sequence>
<accession>A0A1R3V7A4</accession>
<evidence type="ECO:0000313" key="2">
    <source>
        <dbReference type="Proteomes" id="UP000188388"/>
    </source>
</evidence>
<gene>
    <name evidence="1" type="ORF">BQ8794_230063</name>
</gene>
<dbReference type="EMBL" id="FTPD01000016">
    <property type="protein sequence ID" value="SIT55753.1"/>
    <property type="molecule type" value="Genomic_DNA"/>
</dbReference>
<dbReference type="AlphaFoldDB" id="A0A1R3V7A4"/>
<proteinExistence type="predicted"/>
<dbReference type="STRING" id="1631249.BQ8794_230063"/>
<protein>
    <submittedName>
        <fullName evidence="1">Uncharacterized protein</fullName>
    </submittedName>
</protein>
<name>A0A1R3V7A4_9HYPH</name>
<organism evidence="1 2">
    <name type="scientific">Mesorhizobium prunaredense</name>
    <dbReference type="NCBI Taxonomy" id="1631249"/>
    <lineage>
        <taxon>Bacteria</taxon>
        <taxon>Pseudomonadati</taxon>
        <taxon>Pseudomonadota</taxon>
        <taxon>Alphaproteobacteria</taxon>
        <taxon>Hyphomicrobiales</taxon>
        <taxon>Phyllobacteriaceae</taxon>
        <taxon>Mesorhizobium</taxon>
    </lineage>
</organism>
<reference evidence="2" key="1">
    <citation type="submission" date="2017-01" db="EMBL/GenBank/DDBJ databases">
        <authorList>
            <person name="Brunel B."/>
        </authorList>
    </citation>
    <scope>NUCLEOTIDE SEQUENCE [LARGE SCALE GENOMIC DNA]</scope>
</reference>